<evidence type="ECO:0000256" key="2">
    <source>
        <dbReference type="SAM" id="MobiDB-lite"/>
    </source>
</evidence>
<dbReference type="STRING" id="441959.B8MSZ6"/>
<dbReference type="VEuPathDB" id="FungiDB:TSTA_002190"/>
<feature type="coiled-coil region" evidence="1">
    <location>
        <begin position="149"/>
        <end position="183"/>
    </location>
</feature>
<accession>B8MSZ6</accession>
<feature type="compositionally biased region" description="Low complexity" evidence="2">
    <location>
        <begin position="23"/>
        <end position="43"/>
    </location>
</feature>
<feature type="compositionally biased region" description="Polar residues" evidence="2">
    <location>
        <begin position="1"/>
        <end position="11"/>
    </location>
</feature>
<dbReference type="GeneID" id="8102830"/>
<evidence type="ECO:0000313" key="4">
    <source>
        <dbReference type="Proteomes" id="UP000001745"/>
    </source>
</evidence>
<feature type="coiled-coil region" evidence="1">
    <location>
        <begin position="253"/>
        <end position="442"/>
    </location>
</feature>
<feature type="region of interest" description="Disordered" evidence="2">
    <location>
        <begin position="1"/>
        <end position="73"/>
    </location>
</feature>
<organism evidence="3 4">
    <name type="scientific">Talaromyces stipitatus (strain ATCC 10500 / CBS 375.48 / QM 6759 / NRRL 1006)</name>
    <name type="common">Penicillium stipitatum</name>
    <dbReference type="NCBI Taxonomy" id="441959"/>
    <lineage>
        <taxon>Eukaryota</taxon>
        <taxon>Fungi</taxon>
        <taxon>Dikarya</taxon>
        <taxon>Ascomycota</taxon>
        <taxon>Pezizomycotina</taxon>
        <taxon>Eurotiomycetes</taxon>
        <taxon>Eurotiomycetidae</taxon>
        <taxon>Eurotiales</taxon>
        <taxon>Trichocomaceae</taxon>
        <taxon>Talaromyces</taxon>
        <taxon>Talaromyces sect. Talaromyces</taxon>
    </lineage>
</organism>
<dbReference type="InParanoid" id="B8MSZ6"/>
<dbReference type="EMBL" id="EQ962660">
    <property type="protein sequence ID" value="EED12152.1"/>
    <property type="molecule type" value="Genomic_DNA"/>
</dbReference>
<proteinExistence type="predicted"/>
<dbReference type="HOGENOM" id="CLU_557994_0_0_1"/>
<name>B8MSZ6_TALSN</name>
<dbReference type="AlphaFoldDB" id="B8MSZ6"/>
<reference evidence="4" key="1">
    <citation type="journal article" date="2015" name="Genome Announc.">
        <title>Genome sequence of the AIDS-associated pathogen Penicillium marneffei (ATCC18224) and its near taxonomic relative Talaromyces stipitatus (ATCC10500).</title>
        <authorList>
            <person name="Nierman W.C."/>
            <person name="Fedorova-Abrams N.D."/>
            <person name="Andrianopoulos A."/>
        </authorList>
    </citation>
    <scope>NUCLEOTIDE SEQUENCE [LARGE SCALE GENOMIC DNA]</scope>
    <source>
        <strain evidence="4">ATCC 10500 / CBS 375.48 / QM 6759 / NRRL 1006</strain>
    </source>
</reference>
<protein>
    <submittedName>
        <fullName evidence="3">Uncharacterized protein</fullName>
    </submittedName>
</protein>
<feature type="compositionally biased region" description="Polar residues" evidence="2">
    <location>
        <begin position="44"/>
        <end position="69"/>
    </location>
</feature>
<dbReference type="Proteomes" id="UP000001745">
    <property type="component" value="Unassembled WGS sequence"/>
</dbReference>
<keyword evidence="1" id="KW-0175">Coiled coil</keyword>
<dbReference type="RefSeq" id="XP_002487806.1">
    <property type="nucleotide sequence ID" value="XM_002487761.1"/>
</dbReference>
<evidence type="ECO:0000313" key="3">
    <source>
        <dbReference type="EMBL" id="EED12152.1"/>
    </source>
</evidence>
<evidence type="ECO:0000256" key="1">
    <source>
        <dbReference type="SAM" id="Coils"/>
    </source>
</evidence>
<keyword evidence="4" id="KW-1185">Reference proteome</keyword>
<gene>
    <name evidence="3" type="ORF">TSTA_002190</name>
</gene>
<sequence>MNRGQRGQRSTQKCRDVGGHTRPSFSSSSSSSSSSSPSQSSQSLGSRTTRASTPTEQLVTPTPKSQPEQHPSHTAGHLIVYARNDKETVRVLVETLDGLKLAEYVVDPSIPTCVTITSQDGSSKASQVSAETRTDQQLNVVQQSSESVVKGKESGNESLIEKMNALEKELGDTKNTLQRTEKECAEVCDKNKDLRIGIQNPTVTLADFLRGRTFLEDELKKWEDKYMPDANIEMEGELVDGLEAFFSMIKADYSIYQQQITSLENENRTLTEQAQEQARLRQENDDLRTQLRDEAAAAREQAQGLARLRQEVDQEQARLRQENDDLRTQLRDEAAAAREQAQGLARLRQEVDQEQARLRQENDDLRTQLRDEAAAAREQAQGLARLRQEVDQEQARLRQENDDLRTQLRDETAAAREQAQELARLRQENDDLRTQLRGEAAAREQGNHAFRLERRGCQRHIESKATGGQWQQMDSEQIDDPLVRSFFSI</sequence>